<dbReference type="PANTHER" id="PTHR30250">
    <property type="entry name" value="PST FAMILY PREDICTED COLANIC ACID TRANSPORTER"/>
    <property type="match status" value="1"/>
</dbReference>
<evidence type="ECO:0000256" key="3">
    <source>
        <dbReference type="ARBA" id="ARBA00022692"/>
    </source>
</evidence>
<feature type="transmembrane region" description="Helical" evidence="6">
    <location>
        <begin position="7"/>
        <end position="29"/>
    </location>
</feature>
<feature type="transmembrane region" description="Helical" evidence="6">
    <location>
        <begin position="49"/>
        <end position="69"/>
    </location>
</feature>
<keyword evidence="5 6" id="KW-0472">Membrane</keyword>
<comment type="caution">
    <text evidence="7">The sequence shown here is derived from an EMBL/GenBank/DDBJ whole genome shotgun (WGS) entry which is preliminary data.</text>
</comment>
<feature type="transmembrane region" description="Helical" evidence="6">
    <location>
        <begin position="431"/>
        <end position="450"/>
    </location>
</feature>
<evidence type="ECO:0000256" key="2">
    <source>
        <dbReference type="ARBA" id="ARBA00022475"/>
    </source>
</evidence>
<evidence type="ECO:0000256" key="6">
    <source>
        <dbReference type="SAM" id="Phobius"/>
    </source>
</evidence>
<organism evidence="7 8">
    <name type="scientific">Paenibacillus albidus</name>
    <dbReference type="NCBI Taxonomy" id="2041023"/>
    <lineage>
        <taxon>Bacteria</taxon>
        <taxon>Bacillati</taxon>
        <taxon>Bacillota</taxon>
        <taxon>Bacilli</taxon>
        <taxon>Bacillales</taxon>
        <taxon>Paenibacillaceae</taxon>
        <taxon>Paenibacillus</taxon>
    </lineage>
</organism>
<dbReference type="InterPro" id="IPR050833">
    <property type="entry name" value="Poly_Biosynth_Transport"/>
</dbReference>
<evidence type="ECO:0000313" key="8">
    <source>
        <dbReference type="Proteomes" id="UP000637643"/>
    </source>
</evidence>
<feature type="transmembrane region" description="Helical" evidence="6">
    <location>
        <begin position="260"/>
        <end position="285"/>
    </location>
</feature>
<dbReference type="GO" id="GO:0005886">
    <property type="term" value="C:plasma membrane"/>
    <property type="evidence" value="ECO:0007669"/>
    <property type="project" value="UniProtKB-SubCell"/>
</dbReference>
<keyword evidence="8" id="KW-1185">Reference proteome</keyword>
<dbReference type="AlphaFoldDB" id="A0A917BXN4"/>
<keyword evidence="2" id="KW-1003">Cell membrane</keyword>
<comment type="subcellular location">
    <subcellularLocation>
        <location evidence="1">Cell membrane</location>
        <topology evidence="1">Multi-pass membrane protein</topology>
    </subcellularLocation>
</comment>
<keyword evidence="3 6" id="KW-0812">Transmembrane</keyword>
<evidence type="ECO:0008006" key="9">
    <source>
        <dbReference type="Google" id="ProtNLM"/>
    </source>
</evidence>
<feature type="transmembrane region" description="Helical" evidence="6">
    <location>
        <begin position="382"/>
        <end position="410"/>
    </location>
</feature>
<proteinExistence type="predicted"/>
<keyword evidence="4 6" id="KW-1133">Transmembrane helix</keyword>
<evidence type="ECO:0000256" key="1">
    <source>
        <dbReference type="ARBA" id="ARBA00004651"/>
    </source>
</evidence>
<feature type="transmembrane region" description="Helical" evidence="6">
    <location>
        <begin position="95"/>
        <end position="113"/>
    </location>
</feature>
<feature type="transmembrane region" description="Helical" evidence="6">
    <location>
        <begin position="462"/>
        <end position="493"/>
    </location>
</feature>
<feature type="transmembrane region" description="Helical" evidence="6">
    <location>
        <begin position="185"/>
        <end position="206"/>
    </location>
</feature>
<accession>A0A917BXN4</accession>
<name>A0A917BXN4_9BACL</name>
<feature type="transmembrane region" description="Helical" evidence="6">
    <location>
        <begin position="125"/>
        <end position="144"/>
    </location>
</feature>
<feature type="transmembrane region" description="Helical" evidence="6">
    <location>
        <begin position="156"/>
        <end position="179"/>
    </location>
</feature>
<dbReference type="RefSeq" id="WP_189021579.1">
    <property type="nucleotide sequence ID" value="NZ_BMKR01000001.1"/>
</dbReference>
<evidence type="ECO:0000256" key="5">
    <source>
        <dbReference type="ARBA" id="ARBA00023136"/>
    </source>
</evidence>
<reference evidence="7" key="2">
    <citation type="submission" date="2020-09" db="EMBL/GenBank/DDBJ databases">
        <authorList>
            <person name="Sun Q."/>
            <person name="Zhou Y."/>
        </authorList>
    </citation>
    <scope>NUCLEOTIDE SEQUENCE</scope>
    <source>
        <strain evidence="7">CGMCC 1.16134</strain>
    </source>
</reference>
<evidence type="ECO:0000313" key="7">
    <source>
        <dbReference type="EMBL" id="GGF58867.1"/>
    </source>
</evidence>
<dbReference type="PANTHER" id="PTHR30250:SF11">
    <property type="entry name" value="O-ANTIGEN TRANSPORTER-RELATED"/>
    <property type="match status" value="1"/>
</dbReference>
<evidence type="ECO:0000256" key="4">
    <source>
        <dbReference type="ARBA" id="ARBA00022989"/>
    </source>
</evidence>
<dbReference type="EMBL" id="BMKR01000001">
    <property type="protein sequence ID" value="GGF58867.1"/>
    <property type="molecule type" value="Genomic_DNA"/>
</dbReference>
<feature type="transmembrane region" description="Helical" evidence="6">
    <location>
        <begin position="305"/>
        <end position="326"/>
    </location>
</feature>
<dbReference type="Proteomes" id="UP000637643">
    <property type="component" value="Unassembled WGS sequence"/>
</dbReference>
<gene>
    <name evidence="7" type="ORF">GCM10010912_00070</name>
</gene>
<reference evidence="7" key="1">
    <citation type="journal article" date="2014" name="Int. J. Syst. Evol. Microbiol.">
        <title>Complete genome sequence of Corynebacterium casei LMG S-19264T (=DSM 44701T), isolated from a smear-ripened cheese.</title>
        <authorList>
            <consortium name="US DOE Joint Genome Institute (JGI-PGF)"/>
            <person name="Walter F."/>
            <person name="Albersmeier A."/>
            <person name="Kalinowski J."/>
            <person name="Ruckert C."/>
        </authorList>
    </citation>
    <scope>NUCLEOTIDE SEQUENCE</scope>
    <source>
        <strain evidence="7">CGMCC 1.16134</strain>
    </source>
</reference>
<sequence length="501" mass="57076">MRIKRSILNLILGIIGQIFTIGFGIFITRLILVNYGSEVNGLLSSIGQIIVYMSLFEAGIGTATLQALYGPISRNEEKSINSILSATSIYYKRTGIYYFCGLLLLSIIYPLMITSKTIELNHYSITFIILFTGLGGALNYYFLGKYRILLSAEGKSYIDILIVTTVNTLSNILKIILLVSGYSIVVVQGAYFLLMIVQLLIFQIYIKKNYTWINLKIEPDYKSISQKSSVLIHQVSYLIFKNTDVIILSIFTNFKVVSVYVMYNMLFGIIDSIVGTVNTSITFALGQSYNESKEKFMLFYDTYEVYFMALVFSMFTVTYILVLPFIKIYTVGIDDINYIDMWLPILFVTQKILINARSSSNNIINIAGHFKNTKYRSIIESLINLVCSLIFVQSLGIYGVLMGTIVAVLYRSIDILIYANKEVLRRSPWITVKRWAINVCIFLSIVVVTSKFDFQATSYIEIIVIAIKLLLSTFSLFFVIVSIFNARCFFYVVDYFRSKLT</sequence>
<feature type="transmembrane region" description="Helical" evidence="6">
    <location>
        <begin position="235"/>
        <end position="254"/>
    </location>
</feature>
<protein>
    <recommendedName>
        <fullName evidence="9">Sugar isomerase</fullName>
    </recommendedName>
</protein>